<evidence type="ECO:0000313" key="1">
    <source>
        <dbReference type="EMBL" id="GJH30903.1"/>
    </source>
</evidence>
<dbReference type="EMBL" id="BPUS01000051">
    <property type="protein sequence ID" value="GJH30903.1"/>
    <property type="molecule type" value="Genomic_DNA"/>
</dbReference>
<accession>A0AA37ILI4</accession>
<dbReference type="Proteomes" id="UP001055111">
    <property type="component" value="Unassembled WGS sequence"/>
</dbReference>
<dbReference type="AlphaFoldDB" id="A0AA37ILI4"/>
<name>A0AA37ILI4_9BURK</name>
<comment type="caution">
    <text evidence="1">The sequence shown here is derived from an EMBL/GenBank/DDBJ whole genome shotgun (WGS) entry which is preliminary data.</text>
</comment>
<evidence type="ECO:0000313" key="2">
    <source>
        <dbReference type="Proteomes" id="UP001055111"/>
    </source>
</evidence>
<sequence length="185" mass="20670">MQASPRAARTEQASFAAGGESQIGGFIAPPLARFDCQGNSSTSTLRKTLFFDVKLDLQAGVRLSSAFRGHRPTLHRFPSPFFFARATITNSMAADVNLSYLFCGVFCINQYGAHSVSAFLRVATSSRRFFTAVNRRPFGVFNAERRSHLNAVNRATVYREGRRHHCSQRTGLDDLHQQDRFTQFG</sequence>
<organism evidence="1 2">
    <name type="scientific">Caballeronia novacaledonica</name>
    <dbReference type="NCBI Taxonomy" id="1544861"/>
    <lineage>
        <taxon>Bacteria</taxon>
        <taxon>Pseudomonadati</taxon>
        <taxon>Pseudomonadota</taxon>
        <taxon>Betaproteobacteria</taxon>
        <taxon>Burkholderiales</taxon>
        <taxon>Burkholderiaceae</taxon>
        <taxon>Caballeronia</taxon>
    </lineage>
</organism>
<dbReference type="RefSeq" id="WP_238218433.1">
    <property type="nucleotide sequence ID" value="NZ_BPUS01000051.1"/>
</dbReference>
<reference evidence="1" key="1">
    <citation type="submission" date="2022-09" db="EMBL/GenBank/DDBJ databases">
        <title>Isolation and characterization of 3-chlorobenzoate degrading bacteria from soils in Shizuoka.</title>
        <authorList>
            <person name="Ifat A."/>
            <person name="Ogawa N."/>
            <person name="Kimbara K."/>
            <person name="Moriuchi R."/>
            <person name="Dohra H."/>
            <person name="Shintani M."/>
        </authorList>
    </citation>
    <scope>NUCLEOTIDE SEQUENCE</scope>
    <source>
        <strain evidence="1">19CS4-2</strain>
    </source>
</reference>
<proteinExistence type="predicted"/>
<gene>
    <name evidence="1" type="ORF">CBA19CS42_40325</name>
</gene>
<protein>
    <submittedName>
        <fullName evidence="1">Uncharacterized protein</fullName>
    </submittedName>
</protein>